<dbReference type="RefSeq" id="XP_016602966.1">
    <property type="nucleotide sequence ID" value="XM_016739079.1"/>
</dbReference>
<dbReference type="Pfam" id="PF00488">
    <property type="entry name" value="MutS_V"/>
    <property type="match status" value="1"/>
</dbReference>
<dbReference type="Gene3D" id="1.10.1420.10">
    <property type="match status" value="2"/>
</dbReference>
<dbReference type="Pfam" id="PF05190">
    <property type="entry name" value="MutS_IV"/>
    <property type="match status" value="1"/>
</dbReference>
<dbReference type="GO" id="GO:0007131">
    <property type="term" value="P:reciprocal meiotic recombination"/>
    <property type="evidence" value="ECO:0007669"/>
    <property type="project" value="TreeGrafter"/>
</dbReference>
<feature type="region of interest" description="Disordered" evidence="5">
    <location>
        <begin position="405"/>
        <end position="440"/>
    </location>
</feature>
<evidence type="ECO:0000256" key="3">
    <source>
        <dbReference type="ARBA" id="ARBA00022840"/>
    </source>
</evidence>
<dbReference type="Proteomes" id="UP000030143">
    <property type="component" value="Unassembled WGS sequence"/>
</dbReference>
<dbReference type="SUPFAM" id="SSF52540">
    <property type="entry name" value="P-loop containing nucleoside triphosphate hydrolases"/>
    <property type="match status" value="1"/>
</dbReference>
<evidence type="ECO:0000313" key="7">
    <source>
        <dbReference type="EMBL" id="KGO62397.1"/>
    </source>
</evidence>
<dbReference type="HOGENOM" id="CLU_002472_8_5_1"/>
<keyword evidence="3" id="KW-0067">ATP-binding</keyword>
<evidence type="ECO:0000259" key="6">
    <source>
        <dbReference type="PROSITE" id="PS00486"/>
    </source>
</evidence>
<feature type="compositionally biased region" description="Polar residues" evidence="5">
    <location>
        <begin position="412"/>
        <end position="433"/>
    </location>
</feature>
<evidence type="ECO:0000256" key="4">
    <source>
        <dbReference type="ARBA" id="ARBA00023125"/>
    </source>
</evidence>
<dbReference type="Gene3D" id="3.40.50.300">
    <property type="entry name" value="P-loop containing nucleotide triphosphate hydrolases"/>
    <property type="match status" value="1"/>
</dbReference>
<dbReference type="SMART" id="SM00534">
    <property type="entry name" value="MUTSac"/>
    <property type="match status" value="1"/>
</dbReference>
<evidence type="ECO:0000313" key="8">
    <source>
        <dbReference type="Proteomes" id="UP000030143"/>
    </source>
</evidence>
<organism evidence="7 8">
    <name type="scientific">Penicillium expansum</name>
    <name type="common">Blue mold rot fungus</name>
    <dbReference type="NCBI Taxonomy" id="27334"/>
    <lineage>
        <taxon>Eukaryota</taxon>
        <taxon>Fungi</taxon>
        <taxon>Dikarya</taxon>
        <taxon>Ascomycota</taxon>
        <taxon>Pezizomycotina</taxon>
        <taxon>Eurotiomycetes</taxon>
        <taxon>Eurotiomycetidae</taxon>
        <taxon>Eurotiales</taxon>
        <taxon>Aspergillaceae</taxon>
        <taxon>Penicillium</taxon>
    </lineage>
</organism>
<proteinExistence type="inferred from homology"/>
<dbReference type="InterPro" id="IPR027417">
    <property type="entry name" value="P-loop_NTPase"/>
</dbReference>
<dbReference type="SUPFAM" id="SSF48334">
    <property type="entry name" value="DNA repair protein MutS, domain III"/>
    <property type="match status" value="1"/>
</dbReference>
<dbReference type="AlphaFoldDB" id="A0A0A2J362"/>
<dbReference type="OrthoDB" id="276261at2759"/>
<dbReference type="PhylomeDB" id="A0A0A2J362"/>
<dbReference type="GO" id="GO:0006298">
    <property type="term" value="P:mismatch repair"/>
    <property type="evidence" value="ECO:0007669"/>
    <property type="project" value="InterPro"/>
</dbReference>
<dbReference type="PANTHER" id="PTHR11361">
    <property type="entry name" value="DNA MISMATCH REPAIR PROTEIN MUTS FAMILY MEMBER"/>
    <property type="match status" value="1"/>
</dbReference>
<evidence type="ECO:0000256" key="5">
    <source>
        <dbReference type="SAM" id="MobiDB-lite"/>
    </source>
</evidence>
<reference evidence="7 8" key="1">
    <citation type="journal article" date="2015" name="Mol. Plant Microbe Interact.">
        <title>Genome, transcriptome, and functional analyses of Penicillium expansum provide new insights into secondary metabolism and pathogenicity.</title>
        <authorList>
            <person name="Ballester A.R."/>
            <person name="Marcet-Houben M."/>
            <person name="Levin E."/>
            <person name="Sela N."/>
            <person name="Selma-Lazaro C."/>
            <person name="Carmona L."/>
            <person name="Wisniewski M."/>
            <person name="Droby S."/>
            <person name="Gonzalez-Candelas L."/>
            <person name="Gabaldon T."/>
        </authorList>
    </citation>
    <scope>NUCLEOTIDE SEQUENCE [LARGE SCALE GENOMIC DNA]</scope>
    <source>
        <strain evidence="7 8">MD-8</strain>
    </source>
</reference>
<comment type="similarity">
    <text evidence="1">Belongs to the DNA mismatch repair MutS family.</text>
</comment>
<dbReference type="FunFam" id="3.40.50.300:FF:002054">
    <property type="entry name" value="DNA mismatch repair protein MSH4"/>
    <property type="match status" value="1"/>
</dbReference>
<feature type="domain" description="DNA mismatch repair proteins mutS family" evidence="6">
    <location>
        <begin position="226"/>
        <end position="242"/>
    </location>
</feature>
<name>A0A0A2J362_PENEN</name>
<dbReference type="EMBL" id="JQFZ01000021">
    <property type="protein sequence ID" value="KGO62397.1"/>
    <property type="molecule type" value="Genomic_DNA"/>
</dbReference>
<dbReference type="VEuPathDB" id="FungiDB:PEXP_065250"/>
<accession>A0A0A2J362</accession>
<dbReference type="PANTHER" id="PTHR11361:SF21">
    <property type="entry name" value="MUTS PROTEIN HOMOLOG 4"/>
    <property type="match status" value="1"/>
</dbReference>
<dbReference type="InterPro" id="IPR007861">
    <property type="entry name" value="DNA_mismatch_repair_MutS_clamp"/>
</dbReference>
<gene>
    <name evidence="7" type="ORF">PEX2_018040</name>
</gene>
<dbReference type="GO" id="GO:0030983">
    <property type="term" value="F:mismatched DNA binding"/>
    <property type="evidence" value="ECO:0007669"/>
    <property type="project" value="InterPro"/>
</dbReference>
<evidence type="ECO:0000256" key="2">
    <source>
        <dbReference type="ARBA" id="ARBA00022741"/>
    </source>
</evidence>
<dbReference type="InterPro" id="IPR000432">
    <property type="entry name" value="DNA_mismatch_repair_MutS_C"/>
</dbReference>
<comment type="caution">
    <text evidence="7">The sequence shown here is derived from an EMBL/GenBank/DDBJ whole genome shotgun (WGS) entry which is preliminary data.</text>
</comment>
<keyword evidence="8" id="KW-1185">Reference proteome</keyword>
<keyword evidence="2" id="KW-0547">Nucleotide-binding</keyword>
<evidence type="ECO:0000256" key="1">
    <source>
        <dbReference type="ARBA" id="ARBA00006271"/>
    </source>
</evidence>
<dbReference type="PROSITE" id="PS00486">
    <property type="entry name" value="DNA_MISMATCH_REPAIR_2"/>
    <property type="match status" value="1"/>
</dbReference>
<dbReference type="GeneID" id="27674498"/>
<dbReference type="InterPro" id="IPR045076">
    <property type="entry name" value="MutS"/>
</dbReference>
<dbReference type="InterPro" id="IPR036187">
    <property type="entry name" value="DNA_mismatch_repair_MutS_sf"/>
</dbReference>
<keyword evidence="4" id="KW-0238">DNA-binding</keyword>
<sequence>MVLDLKYDTARQYYICIPATEPGPLPDVFINIYRKRNRIECQTLDLVKLNQKITDAHSEVINMSDQTIQDLLRDVCTEVSGLFRVSEAIAMLDMLAAFAQLSTNHEYIRPELTDTLAIKAGRHPIREQIHSSKFIPNDAYATPQTRFQIITGCNMSGKSTYIRSLALVTVMAQIGCFIPAQYASFPISHQLFARVATSDDLDANVSTFAAEMREMAFILRNIQPRSMVIIDELGRGTSTTDGLAIAVALAEALISSNALVWFVTHFHDLAQILAERSGVINLHLAAGIAPDASKMTMQYRIAEGPVPDRRYGLVLAKLADLPSAVLNKARSVSEAMDQLAKRRNSPSRAVAIAQKRKLLLSLREQLLLARDGTMDDASLRALLVKLQDDFVLRMTAIKREMELYPDDESATEAPTESVSNLSVHTPTQAVGSSKDNEGMDNTLVSKPILIESDSDCVSEHVTDNDSVVLV</sequence>
<dbReference type="STRING" id="27334.A0A0A2J362"/>
<dbReference type="GO" id="GO:0140664">
    <property type="term" value="F:ATP-dependent DNA damage sensor activity"/>
    <property type="evidence" value="ECO:0007669"/>
    <property type="project" value="InterPro"/>
</dbReference>
<protein>
    <submittedName>
        <fullName evidence="7">DNA mismatch repair protein MutS, core</fullName>
    </submittedName>
</protein>
<dbReference type="GO" id="GO:0005524">
    <property type="term" value="F:ATP binding"/>
    <property type="evidence" value="ECO:0007669"/>
    <property type="project" value="UniProtKB-KW"/>
</dbReference>
<dbReference type="GO" id="GO:0005634">
    <property type="term" value="C:nucleus"/>
    <property type="evidence" value="ECO:0007669"/>
    <property type="project" value="TreeGrafter"/>
</dbReference>